<dbReference type="InterPro" id="IPR026893">
    <property type="entry name" value="Tyr/Ser_Pase_IphP-type"/>
</dbReference>
<dbReference type="SUPFAM" id="SSF52799">
    <property type="entry name" value="(Phosphotyrosine protein) phosphatases II"/>
    <property type="match status" value="1"/>
</dbReference>
<accession>A0A160TVY0</accession>
<dbReference type="EMBL" id="CZRL01000120">
    <property type="protein sequence ID" value="CUS55093.1"/>
    <property type="molecule type" value="Genomic_DNA"/>
</dbReference>
<evidence type="ECO:0000313" key="1">
    <source>
        <dbReference type="EMBL" id="CUS55093.1"/>
    </source>
</evidence>
<reference evidence="1" key="1">
    <citation type="submission" date="2015-10" db="EMBL/GenBank/DDBJ databases">
        <authorList>
            <person name="Gilbert D.G."/>
        </authorList>
    </citation>
    <scope>NUCLEOTIDE SEQUENCE</scope>
</reference>
<name>A0A160TVY0_9ZZZZ</name>
<dbReference type="Gene3D" id="3.90.190.10">
    <property type="entry name" value="Protein tyrosine phosphatase superfamily"/>
    <property type="match status" value="1"/>
</dbReference>
<dbReference type="Pfam" id="PF13350">
    <property type="entry name" value="Y_phosphatase3"/>
    <property type="match status" value="1"/>
</dbReference>
<dbReference type="InterPro" id="IPR029021">
    <property type="entry name" value="Prot-tyrosine_phosphatase-like"/>
</dbReference>
<dbReference type="GO" id="GO:0004725">
    <property type="term" value="F:protein tyrosine phosphatase activity"/>
    <property type="evidence" value="ECO:0007669"/>
    <property type="project" value="UniProtKB-EC"/>
</dbReference>
<keyword evidence="1" id="KW-0378">Hydrolase</keyword>
<proteinExistence type="predicted"/>
<dbReference type="EC" id="3.1.3.48" evidence="1"/>
<dbReference type="AlphaFoldDB" id="A0A160TVY0"/>
<protein>
    <submittedName>
        <fullName evidence="1">Protein tyrosine phosphatase</fullName>
        <ecNumber evidence="1">3.1.3.48</ecNumber>
    </submittedName>
</protein>
<gene>
    <name evidence="1" type="ORF">MGWOODY_XGa2161</name>
</gene>
<sequence>MTTPPLRRPIPGISNLRDLGGYAVRGGSLRWHTLYRSNEIYTTNANTLSQLQTLGIRTLCDFRDDKQKQKVPIEISFNANTKTIAAPISVSVLIRSALSGEKLTGTSARKILADIYRSLVLDHADAYKLFFNSILDPNNFPLAFCCVAGKDRTGLAAALLLTALGASRDVVFDDYLLSNTYWEMPTDVLTEESDDVREAVFTADIKYLEAAFAAMSECYGSAESFVQNVLGLNPALREDVLAQLVE</sequence>
<dbReference type="PANTHER" id="PTHR31126">
    <property type="entry name" value="TYROSINE-PROTEIN PHOSPHATASE"/>
    <property type="match status" value="1"/>
</dbReference>
<dbReference type="PANTHER" id="PTHR31126:SF1">
    <property type="entry name" value="TYROSINE SPECIFIC PROTEIN PHOSPHATASES DOMAIN-CONTAINING PROTEIN"/>
    <property type="match status" value="1"/>
</dbReference>
<organism evidence="1">
    <name type="scientific">hydrothermal vent metagenome</name>
    <dbReference type="NCBI Taxonomy" id="652676"/>
    <lineage>
        <taxon>unclassified sequences</taxon>
        <taxon>metagenomes</taxon>
        <taxon>ecological metagenomes</taxon>
    </lineage>
</organism>